<reference evidence="6 7" key="1">
    <citation type="journal article" date="2014" name="Science">
        <title>Plant genetics. Early allopolyploid evolution in the post-Neolithic Brassica napus oilseed genome.</title>
        <authorList>
            <person name="Chalhoub B."/>
            <person name="Denoeud F."/>
            <person name="Liu S."/>
            <person name="Parkin I.A."/>
            <person name="Tang H."/>
            <person name="Wang X."/>
            <person name="Chiquet J."/>
            <person name="Belcram H."/>
            <person name="Tong C."/>
            <person name="Samans B."/>
            <person name="Correa M."/>
            <person name="Da Silva C."/>
            <person name="Just J."/>
            <person name="Falentin C."/>
            <person name="Koh C.S."/>
            <person name="Le Clainche I."/>
            <person name="Bernard M."/>
            <person name="Bento P."/>
            <person name="Noel B."/>
            <person name="Labadie K."/>
            <person name="Alberti A."/>
            <person name="Charles M."/>
            <person name="Arnaud D."/>
            <person name="Guo H."/>
            <person name="Daviaud C."/>
            <person name="Alamery S."/>
            <person name="Jabbari K."/>
            <person name="Zhao M."/>
            <person name="Edger P.P."/>
            <person name="Chelaifa H."/>
            <person name="Tack D."/>
            <person name="Lassalle G."/>
            <person name="Mestiri I."/>
            <person name="Schnel N."/>
            <person name="Le Paslier M.C."/>
            <person name="Fan G."/>
            <person name="Renault V."/>
            <person name="Bayer P.E."/>
            <person name="Golicz A.A."/>
            <person name="Manoli S."/>
            <person name="Lee T.H."/>
            <person name="Thi V.H."/>
            <person name="Chalabi S."/>
            <person name="Hu Q."/>
            <person name="Fan C."/>
            <person name="Tollenaere R."/>
            <person name="Lu Y."/>
            <person name="Battail C."/>
            <person name="Shen J."/>
            <person name="Sidebottom C.H."/>
            <person name="Wang X."/>
            <person name="Canaguier A."/>
            <person name="Chauveau A."/>
            <person name="Berard A."/>
            <person name="Deniot G."/>
            <person name="Guan M."/>
            <person name="Liu Z."/>
            <person name="Sun F."/>
            <person name="Lim Y.P."/>
            <person name="Lyons E."/>
            <person name="Town C.D."/>
            <person name="Bancroft I."/>
            <person name="Wang X."/>
            <person name="Meng J."/>
            <person name="Ma J."/>
            <person name="Pires J.C."/>
            <person name="King G.J."/>
            <person name="Brunel D."/>
            <person name="Delourme R."/>
            <person name="Renard M."/>
            <person name="Aury J.M."/>
            <person name="Adams K.L."/>
            <person name="Batley J."/>
            <person name="Snowdon R.J."/>
            <person name="Tost J."/>
            <person name="Edwards D."/>
            <person name="Zhou Y."/>
            <person name="Hua W."/>
            <person name="Sharpe A.G."/>
            <person name="Paterson A.H."/>
            <person name="Guan C."/>
            <person name="Wincker P."/>
        </authorList>
    </citation>
    <scope>NUCLEOTIDE SEQUENCE [LARGE SCALE GENOMIC DNA]</scope>
    <source>
        <strain evidence="7">cv. Darmor-bzh</strain>
    </source>
</reference>
<dbReference type="InterPro" id="IPR004045">
    <property type="entry name" value="Glutathione_S-Trfase_N"/>
</dbReference>
<keyword evidence="2" id="KW-0216">Detoxification</keyword>
<dbReference type="InterPro" id="IPR036282">
    <property type="entry name" value="Glutathione-S-Trfase_C_sf"/>
</dbReference>
<gene>
    <name evidence="6" type="primary">BnaA09g54850D</name>
    <name evidence="6" type="ORF">GSBRNA2T00003472001</name>
</gene>
<dbReference type="Proteomes" id="UP000028999">
    <property type="component" value="Unassembled WGS sequence"/>
</dbReference>
<dbReference type="FunFam" id="3.40.30.10:FF:000091">
    <property type="entry name" value="Glutathione S-transferase L2, chloroplastic"/>
    <property type="match status" value="1"/>
</dbReference>
<dbReference type="CDD" id="cd03203">
    <property type="entry name" value="GST_C_Lambda"/>
    <property type="match status" value="1"/>
</dbReference>
<evidence type="ECO:0000256" key="3">
    <source>
        <dbReference type="ARBA" id="ARBA00047960"/>
    </source>
</evidence>
<dbReference type="EMBL" id="LK032995">
    <property type="protein sequence ID" value="CDY51440.1"/>
    <property type="molecule type" value="Genomic_DNA"/>
</dbReference>
<dbReference type="AlphaFoldDB" id="A0A078IK69"/>
<dbReference type="PROSITE" id="PS50404">
    <property type="entry name" value="GST_NTER"/>
    <property type="match status" value="1"/>
</dbReference>
<feature type="domain" description="GST N-terminal" evidence="5">
    <location>
        <begin position="84"/>
        <end position="165"/>
    </location>
</feature>
<name>A0A078IK69_BRANA</name>
<evidence type="ECO:0000313" key="6">
    <source>
        <dbReference type="EMBL" id="CDY51440.1"/>
    </source>
</evidence>
<evidence type="ECO:0000313" key="7">
    <source>
        <dbReference type="Proteomes" id="UP000028999"/>
    </source>
</evidence>
<dbReference type="KEGG" id="bna:106415040"/>
<dbReference type="FunFam" id="1.20.1050.10:FF:000041">
    <property type="entry name" value="Lambda class glutathione S-transferase"/>
    <property type="match status" value="1"/>
</dbReference>
<dbReference type="OrthoDB" id="4951845at2759"/>
<dbReference type="InterPro" id="IPR036249">
    <property type="entry name" value="Thioredoxin-like_sf"/>
</dbReference>
<dbReference type="PANTHER" id="PTHR44328:SF11">
    <property type="entry name" value="GLUTATHIONE S-TRANSFERASE L2, CHLOROPLASTIC"/>
    <property type="match status" value="1"/>
</dbReference>
<evidence type="ECO:0000256" key="2">
    <source>
        <dbReference type="ARBA" id="ARBA00022575"/>
    </source>
</evidence>
<dbReference type="PaxDb" id="3708-A0A078IK69"/>
<dbReference type="SUPFAM" id="SSF47616">
    <property type="entry name" value="GST C-terminal domain-like"/>
    <property type="match status" value="1"/>
</dbReference>
<dbReference type="InterPro" id="IPR044629">
    <property type="entry name" value="GSTL1/2/3"/>
</dbReference>
<dbReference type="EC" id="2.5.1.18" evidence="1"/>
<dbReference type="Gene3D" id="3.40.30.10">
    <property type="entry name" value="Glutaredoxin"/>
    <property type="match status" value="1"/>
</dbReference>
<organism evidence="6 7">
    <name type="scientific">Brassica napus</name>
    <name type="common">Rape</name>
    <dbReference type="NCBI Taxonomy" id="3708"/>
    <lineage>
        <taxon>Eukaryota</taxon>
        <taxon>Viridiplantae</taxon>
        <taxon>Streptophyta</taxon>
        <taxon>Embryophyta</taxon>
        <taxon>Tracheophyta</taxon>
        <taxon>Spermatophyta</taxon>
        <taxon>Magnoliopsida</taxon>
        <taxon>eudicotyledons</taxon>
        <taxon>Gunneridae</taxon>
        <taxon>Pentapetalae</taxon>
        <taxon>rosids</taxon>
        <taxon>malvids</taxon>
        <taxon>Brassicales</taxon>
        <taxon>Brassicaceae</taxon>
        <taxon>Brassiceae</taxon>
        <taxon>Brassica</taxon>
    </lineage>
</organism>
<protein>
    <recommendedName>
        <fullName evidence="1">glutathione transferase</fullName>
        <ecNumber evidence="1">2.5.1.18</ecNumber>
    </recommendedName>
</protein>
<dbReference type="Gene3D" id="1.20.1050.10">
    <property type="match status" value="1"/>
</dbReference>
<dbReference type="GO" id="GO:0004364">
    <property type="term" value="F:glutathione transferase activity"/>
    <property type="evidence" value="ECO:0000318"/>
    <property type="project" value="GO_Central"/>
</dbReference>
<dbReference type="SUPFAM" id="SSF52833">
    <property type="entry name" value="Thioredoxin-like"/>
    <property type="match status" value="1"/>
</dbReference>
<evidence type="ECO:0000256" key="4">
    <source>
        <dbReference type="ARBA" id="ARBA00060732"/>
    </source>
</evidence>
<accession>A0A078IK69</accession>
<dbReference type="OMA" id="ALWIQEM"/>
<comment type="catalytic activity">
    <reaction evidence="3">
        <text>RX + glutathione = an S-substituted glutathione + a halide anion + H(+)</text>
        <dbReference type="Rhea" id="RHEA:16437"/>
        <dbReference type="ChEBI" id="CHEBI:15378"/>
        <dbReference type="ChEBI" id="CHEBI:16042"/>
        <dbReference type="ChEBI" id="CHEBI:17792"/>
        <dbReference type="ChEBI" id="CHEBI:57925"/>
        <dbReference type="ChEBI" id="CHEBI:90779"/>
        <dbReference type="EC" id="2.5.1.18"/>
    </reaction>
</comment>
<dbReference type="SMR" id="A0A078IK69"/>
<dbReference type="GO" id="GO:0009636">
    <property type="term" value="P:response to toxic substance"/>
    <property type="evidence" value="ECO:0007669"/>
    <property type="project" value="UniProtKB-KW"/>
</dbReference>
<dbReference type="SFLD" id="SFLDS00019">
    <property type="entry name" value="Glutathione_Transferase_(cytos"/>
    <property type="match status" value="1"/>
</dbReference>
<proteinExistence type="inferred from homology"/>
<dbReference type="STRING" id="3708.A0A078IK69"/>
<dbReference type="Pfam" id="PF13410">
    <property type="entry name" value="GST_C_2"/>
    <property type="match status" value="1"/>
</dbReference>
<keyword evidence="7" id="KW-1185">Reference proteome</keyword>
<comment type="similarity">
    <text evidence="4">Belongs to the GST superfamily. Lambda family.</text>
</comment>
<dbReference type="Gramene" id="CDY51440">
    <property type="protein sequence ID" value="CDY51440"/>
    <property type="gene ID" value="GSBRNA2T00003472001"/>
</dbReference>
<evidence type="ECO:0000259" key="5">
    <source>
        <dbReference type="PROSITE" id="PS50404"/>
    </source>
</evidence>
<dbReference type="Pfam" id="PF13417">
    <property type="entry name" value="GST_N_3"/>
    <property type="match status" value="1"/>
</dbReference>
<dbReference type="PANTHER" id="PTHR44328">
    <property type="entry name" value="GLUTATHIONE S-TRANSFERASE L1"/>
    <property type="match status" value="1"/>
</dbReference>
<dbReference type="InterPro" id="IPR040079">
    <property type="entry name" value="Glutathione_S-Trfase"/>
</dbReference>
<sequence>MSAGVRVSVCSSYPSLALPSKDVSLPSSSLYFGRKIHRSSFDTDLKLRCNSNGTRRTKPVLAVTSSSRVPELDSSSEPPQVFDGSTRLYISYSCPFAQRAWLARNYKNLQDKIELVPIDLKNRPAWYKEKVYPANKVPALEHNNRVIGESLDLIKYIDTNFEGPSLAPNSVEKEAFADELISYTDSFSKAVRATLSGEDSDAADGAFDYIEKALSKFKEGPFFLDLFSLVDVAYVPFIERFHLIFKDVMNVDITSGRPNLALWIEEMNRIEAYTETRQDPQELVERYKKRAQAEARP</sequence>
<evidence type="ECO:0000256" key="1">
    <source>
        <dbReference type="ARBA" id="ARBA00012452"/>
    </source>
</evidence>